<name>A0A0F9DNM3_9ZZZZ</name>
<dbReference type="EMBL" id="LAZR01038545">
    <property type="protein sequence ID" value="KKL19276.1"/>
    <property type="molecule type" value="Genomic_DNA"/>
</dbReference>
<dbReference type="PANTHER" id="PTHR44591">
    <property type="entry name" value="STRESS RESPONSE REGULATOR PROTEIN 1"/>
    <property type="match status" value="1"/>
</dbReference>
<dbReference type="InterPro" id="IPR001789">
    <property type="entry name" value="Sig_transdc_resp-reg_receiver"/>
</dbReference>
<proteinExistence type="predicted"/>
<protein>
    <recommendedName>
        <fullName evidence="2">Response regulatory domain-containing protein</fullName>
    </recommendedName>
</protein>
<keyword evidence="1" id="KW-0597">Phosphoprotein</keyword>
<dbReference type="AlphaFoldDB" id="A0A0F9DNM3"/>
<accession>A0A0F9DNM3</accession>
<dbReference type="InterPro" id="IPR011006">
    <property type="entry name" value="CheY-like_superfamily"/>
</dbReference>
<comment type="caution">
    <text evidence="3">The sequence shown here is derived from an EMBL/GenBank/DDBJ whole genome shotgun (WGS) entry which is preliminary data.</text>
</comment>
<gene>
    <name evidence="3" type="ORF">LCGC14_2467080</name>
</gene>
<dbReference type="Pfam" id="PF00072">
    <property type="entry name" value="Response_reg"/>
    <property type="match status" value="1"/>
</dbReference>
<evidence type="ECO:0000256" key="1">
    <source>
        <dbReference type="ARBA" id="ARBA00022553"/>
    </source>
</evidence>
<evidence type="ECO:0000259" key="2">
    <source>
        <dbReference type="PROSITE" id="PS50110"/>
    </source>
</evidence>
<reference evidence="3" key="1">
    <citation type="journal article" date="2015" name="Nature">
        <title>Complex archaea that bridge the gap between prokaryotes and eukaryotes.</title>
        <authorList>
            <person name="Spang A."/>
            <person name="Saw J.H."/>
            <person name="Jorgensen S.L."/>
            <person name="Zaremba-Niedzwiedzka K."/>
            <person name="Martijn J."/>
            <person name="Lind A.E."/>
            <person name="van Eijk R."/>
            <person name="Schleper C."/>
            <person name="Guy L."/>
            <person name="Ettema T.J."/>
        </authorList>
    </citation>
    <scope>NUCLEOTIDE SEQUENCE</scope>
</reference>
<dbReference type="Gene3D" id="3.40.50.2300">
    <property type="match status" value="1"/>
</dbReference>
<dbReference type="InterPro" id="IPR050595">
    <property type="entry name" value="Bact_response_regulator"/>
</dbReference>
<dbReference type="PROSITE" id="PS50110">
    <property type="entry name" value="RESPONSE_REGULATORY"/>
    <property type="match status" value="1"/>
</dbReference>
<dbReference type="PANTHER" id="PTHR44591:SF3">
    <property type="entry name" value="RESPONSE REGULATORY DOMAIN-CONTAINING PROTEIN"/>
    <property type="match status" value="1"/>
</dbReference>
<dbReference type="SMART" id="SM00448">
    <property type="entry name" value="REC"/>
    <property type="match status" value="1"/>
</dbReference>
<dbReference type="SUPFAM" id="SSF52172">
    <property type="entry name" value="CheY-like"/>
    <property type="match status" value="1"/>
</dbReference>
<feature type="domain" description="Response regulatory" evidence="2">
    <location>
        <begin position="4"/>
        <end position="121"/>
    </location>
</feature>
<organism evidence="3">
    <name type="scientific">marine sediment metagenome</name>
    <dbReference type="NCBI Taxonomy" id="412755"/>
    <lineage>
        <taxon>unclassified sequences</taxon>
        <taxon>metagenomes</taxon>
        <taxon>ecological metagenomes</taxon>
    </lineage>
</organism>
<dbReference type="GO" id="GO:0000160">
    <property type="term" value="P:phosphorelay signal transduction system"/>
    <property type="evidence" value="ECO:0007669"/>
    <property type="project" value="InterPro"/>
</dbReference>
<evidence type="ECO:0000313" key="3">
    <source>
        <dbReference type="EMBL" id="KKL19276.1"/>
    </source>
</evidence>
<sequence length="123" mass="14116">MTKDVYVIEDNEMSMKLFRASLNLIPNVEIFEETRGKSGLELIKSGNPDLIILDIQLCEMSGIDMCKALRKIEKFKKTPIMAVTSFAMKGDRERILSAGFNDYFSKPIRVKEFIEVVKSYLKL</sequence>